<evidence type="ECO:0000313" key="1">
    <source>
        <dbReference type="EMBL" id="KKN68497.1"/>
    </source>
</evidence>
<accession>A0A0F9T128</accession>
<dbReference type="AlphaFoldDB" id="A0A0F9T128"/>
<reference evidence="1" key="1">
    <citation type="journal article" date="2015" name="Nature">
        <title>Complex archaea that bridge the gap between prokaryotes and eukaryotes.</title>
        <authorList>
            <person name="Spang A."/>
            <person name="Saw J.H."/>
            <person name="Jorgensen S.L."/>
            <person name="Zaremba-Niedzwiedzka K."/>
            <person name="Martijn J."/>
            <person name="Lind A.E."/>
            <person name="van Eijk R."/>
            <person name="Schleper C."/>
            <person name="Guy L."/>
            <person name="Ettema T.J."/>
        </authorList>
    </citation>
    <scope>NUCLEOTIDE SEQUENCE</scope>
</reference>
<protein>
    <submittedName>
        <fullName evidence="1">Uncharacterized protein</fullName>
    </submittedName>
</protein>
<sequence>MTFVFQSRFKTVFSNFGAITKRFEKLDQDEARRAQEHRQEMSVIMENHRSDMEGMRNQIIQMIKGG</sequence>
<comment type="caution">
    <text evidence="1">The sequence shown here is derived from an EMBL/GenBank/DDBJ whole genome shotgun (WGS) entry which is preliminary data.</text>
</comment>
<proteinExistence type="predicted"/>
<gene>
    <name evidence="1" type="ORF">LCGC14_0451330</name>
</gene>
<dbReference type="EMBL" id="LAZR01000448">
    <property type="protein sequence ID" value="KKN68497.1"/>
    <property type="molecule type" value="Genomic_DNA"/>
</dbReference>
<name>A0A0F9T128_9ZZZZ</name>
<organism evidence="1">
    <name type="scientific">marine sediment metagenome</name>
    <dbReference type="NCBI Taxonomy" id="412755"/>
    <lineage>
        <taxon>unclassified sequences</taxon>
        <taxon>metagenomes</taxon>
        <taxon>ecological metagenomes</taxon>
    </lineage>
</organism>